<proteinExistence type="predicted"/>
<dbReference type="Proteomes" id="UP001231649">
    <property type="component" value="Chromosome 10"/>
</dbReference>
<gene>
    <name evidence="1" type="ORF">PYW08_000831</name>
</gene>
<sequence length="272" mass="30443">MVGLQPVFQLKNKDFGPKVVGGQAVSLEKYPFAVQFFNYGSLCGGVILNSWSVLTSGHCFESNQDTDEMRVQIGSKYIYDFSAKKHKISYFVVHENYNRKIPFENDIGILFVKEQIKFSNVAKKGILVDHDKWMNPKEKRFIVTGWGMLEYNGALSDMSLMMTSLAFVPLKTCSRLHDVTLSADMFCLYGDGKRDTCKGDSGGGVLWKGRLVGLTSHGDGCAKEGKPSVYTNLYYQTGWIKKQVAKFIEWTCKNKNKGQSGAGNVVTLNFNT</sequence>
<accession>A0ACC2QZM7</accession>
<reference evidence="1" key="1">
    <citation type="submission" date="2023-03" db="EMBL/GenBank/DDBJ databases">
        <title>Chromosome-level genomes of two armyworms, Mythimna separata and Mythimna loreyi, provide insights into the biosynthesis and reception of sex pheromones.</title>
        <authorList>
            <person name="Zhao H."/>
        </authorList>
    </citation>
    <scope>NUCLEOTIDE SEQUENCE</scope>
    <source>
        <strain evidence="1">BeijingLab</strain>
    </source>
</reference>
<comment type="caution">
    <text evidence="1">The sequence shown here is derived from an EMBL/GenBank/DDBJ whole genome shotgun (WGS) entry which is preliminary data.</text>
</comment>
<keyword evidence="2" id="KW-1185">Reference proteome</keyword>
<evidence type="ECO:0000313" key="1">
    <source>
        <dbReference type="EMBL" id="KAJ8729250.1"/>
    </source>
</evidence>
<dbReference type="EMBL" id="CM056786">
    <property type="protein sequence ID" value="KAJ8729250.1"/>
    <property type="molecule type" value="Genomic_DNA"/>
</dbReference>
<name>A0ACC2QZM7_9NEOP</name>
<evidence type="ECO:0000313" key="2">
    <source>
        <dbReference type="Proteomes" id="UP001231649"/>
    </source>
</evidence>
<protein>
    <submittedName>
        <fullName evidence="1">Uncharacterized protein</fullName>
    </submittedName>
</protein>
<organism evidence="1 2">
    <name type="scientific">Mythimna loreyi</name>
    <dbReference type="NCBI Taxonomy" id="667449"/>
    <lineage>
        <taxon>Eukaryota</taxon>
        <taxon>Metazoa</taxon>
        <taxon>Ecdysozoa</taxon>
        <taxon>Arthropoda</taxon>
        <taxon>Hexapoda</taxon>
        <taxon>Insecta</taxon>
        <taxon>Pterygota</taxon>
        <taxon>Neoptera</taxon>
        <taxon>Endopterygota</taxon>
        <taxon>Lepidoptera</taxon>
        <taxon>Glossata</taxon>
        <taxon>Ditrysia</taxon>
        <taxon>Noctuoidea</taxon>
        <taxon>Noctuidae</taxon>
        <taxon>Noctuinae</taxon>
        <taxon>Hadenini</taxon>
        <taxon>Mythimna</taxon>
    </lineage>
</organism>